<dbReference type="InterPro" id="IPR011701">
    <property type="entry name" value="MFS"/>
</dbReference>
<evidence type="ECO:0000256" key="5">
    <source>
        <dbReference type="ARBA" id="ARBA00022989"/>
    </source>
</evidence>
<feature type="transmembrane region" description="Helical" evidence="7">
    <location>
        <begin position="104"/>
        <end position="127"/>
    </location>
</feature>
<dbReference type="InterPro" id="IPR020846">
    <property type="entry name" value="MFS_dom"/>
</dbReference>
<dbReference type="SUPFAM" id="SSF103473">
    <property type="entry name" value="MFS general substrate transporter"/>
    <property type="match status" value="1"/>
</dbReference>
<feature type="transmembrane region" description="Helical" evidence="7">
    <location>
        <begin position="38"/>
        <end position="62"/>
    </location>
</feature>
<evidence type="ECO:0000313" key="9">
    <source>
        <dbReference type="EMBL" id="BAN05806.1"/>
    </source>
</evidence>
<sequence>MIDKYLLFCHATVFFRYTILYTIPTQREVLHMTHSRRILLTMTIGISICILDTTVMSIALPAMQSGLHTDLAHLSWALNIYTILFACLTIPLGRIADIYGRERLYLVGLSLFFLGSIASGLAPTVGFLIAGRALQSVGAAIVFPASMTIGIQSTSLASRTQAIALLGVTQGLAAAFGPTIGGVLTQYFGWRTIFLINLPLALAALGLCLHLLDWHHTGGQHETLDIPGALTSMLALFSLSLLLIKGNGWG</sequence>
<feature type="transmembrane region" description="Helical" evidence="7">
    <location>
        <begin position="224"/>
        <end position="244"/>
    </location>
</feature>
<evidence type="ECO:0000256" key="1">
    <source>
        <dbReference type="ARBA" id="ARBA00004651"/>
    </source>
</evidence>
<organism evidence="9 10">
    <name type="scientific">Levilactobacillus brevis KB290</name>
    <dbReference type="NCBI Taxonomy" id="1001583"/>
    <lineage>
        <taxon>Bacteria</taxon>
        <taxon>Bacillati</taxon>
        <taxon>Bacillota</taxon>
        <taxon>Bacilli</taxon>
        <taxon>Lactobacillales</taxon>
        <taxon>Lactobacillaceae</taxon>
        <taxon>Levilactobacillus</taxon>
    </lineage>
</organism>
<dbReference type="PROSITE" id="PS50850">
    <property type="entry name" value="MFS"/>
    <property type="match status" value="1"/>
</dbReference>
<reference evidence="9 10" key="1">
    <citation type="journal article" date="2013" name="PLoS ONE">
        <title>Genomic Analysis by Deep Sequencing of the Probiotic Lactobacillus brevis KB290 Harboring Nine Plasmids Reveals Genomic Stability.</title>
        <authorList>
            <person name="Fukao M."/>
            <person name="Oshima K."/>
            <person name="Morita H."/>
            <person name="Toh H."/>
            <person name="Suda W."/>
            <person name="Kim S.W."/>
            <person name="Suzuki S."/>
            <person name="Yakabe T."/>
            <person name="Hattori M."/>
            <person name="Yajima N."/>
        </authorList>
    </citation>
    <scope>NUCLEOTIDE SEQUENCE [LARGE SCALE GENOMIC DNA]</scope>
    <source>
        <strain evidence="9 10">KB290</strain>
    </source>
</reference>
<comment type="subcellular location">
    <subcellularLocation>
        <location evidence="1">Cell membrane</location>
        <topology evidence="1">Multi-pass membrane protein</topology>
    </subcellularLocation>
</comment>
<dbReference type="HOGENOM" id="CLU_000960_10_6_9"/>
<accession>M5AXM6</accession>
<dbReference type="Proteomes" id="UP000012042">
    <property type="component" value="Chromosome"/>
</dbReference>
<evidence type="ECO:0000256" key="3">
    <source>
        <dbReference type="ARBA" id="ARBA00022475"/>
    </source>
</evidence>
<evidence type="ECO:0000256" key="7">
    <source>
        <dbReference type="SAM" id="Phobius"/>
    </source>
</evidence>
<dbReference type="GO" id="GO:0022857">
    <property type="term" value="F:transmembrane transporter activity"/>
    <property type="evidence" value="ECO:0007669"/>
    <property type="project" value="InterPro"/>
</dbReference>
<evidence type="ECO:0000256" key="4">
    <source>
        <dbReference type="ARBA" id="ARBA00022692"/>
    </source>
</evidence>
<keyword evidence="5 7" id="KW-1133">Transmembrane helix</keyword>
<dbReference type="CDD" id="cd17321">
    <property type="entry name" value="MFS_MMR_MDR_like"/>
    <property type="match status" value="1"/>
</dbReference>
<keyword evidence="2" id="KW-0813">Transport</keyword>
<evidence type="ECO:0000313" key="10">
    <source>
        <dbReference type="Proteomes" id="UP000012042"/>
    </source>
</evidence>
<dbReference type="PANTHER" id="PTHR42718">
    <property type="entry name" value="MAJOR FACILITATOR SUPERFAMILY MULTIDRUG TRANSPORTER MFSC"/>
    <property type="match status" value="1"/>
</dbReference>
<protein>
    <submittedName>
        <fullName evidence="9">Methylenomycin A resistance protein</fullName>
    </submittedName>
</protein>
<feature type="transmembrane region" description="Helical" evidence="7">
    <location>
        <begin position="190"/>
        <end position="212"/>
    </location>
</feature>
<dbReference type="PATRIC" id="fig|1001583.3.peg.165"/>
<dbReference type="AlphaFoldDB" id="M5AXM6"/>
<proteinExistence type="predicted"/>
<feature type="transmembrane region" description="Helical" evidence="7">
    <location>
        <begin position="163"/>
        <end position="184"/>
    </location>
</feature>
<keyword evidence="4 7" id="KW-0812">Transmembrane</keyword>
<dbReference type="EMBL" id="AP012167">
    <property type="protein sequence ID" value="BAN05806.1"/>
    <property type="molecule type" value="Genomic_DNA"/>
</dbReference>
<dbReference type="Gene3D" id="1.20.1720.10">
    <property type="entry name" value="Multidrug resistance protein D"/>
    <property type="match status" value="1"/>
</dbReference>
<feature type="transmembrane region" description="Helical" evidence="7">
    <location>
        <begin position="74"/>
        <end position="92"/>
    </location>
</feature>
<dbReference type="KEGG" id="lbk:LVISKB_0171"/>
<dbReference type="Pfam" id="PF07690">
    <property type="entry name" value="MFS_1"/>
    <property type="match status" value="1"/>
</dbReference>
<keyword evidence="3" id="KW-1003">Cell membrane</keyword>
<feature type="domain" description="Major facilitator superfamily (MFS) profile" evidence="8">
    <location>
        <begin position="38"/>
        <end position="250"/>
    </location>
</feature>
<gene>
    <name evidence="9" type="ORF">LVISKB_0171</name>
</gene>
<evidence type="ECO:0000256" key="2">
    <source>
        <dbReference type="ARBA" id="ARBA00022448"/>
    </source>
</evidence>
<name>M5AXM6_LEVBR</name>
<dbReference type="PANTHER" id="PTHR42718:SF46">
    <property type="entry name" value="BLR6921 PROTEIN"/>
    <property type="match status" value="1"/>
</dbReference>
<keyword evidence="6 7" id="KW-0472">Membrane</keyword>
<evidence type="ECO:0000259" key="8">
    <source>
        <dbReference type="PROSITE" id="PS50850"/>
    </source>
</evidence>
<evidence type="ECO:0000256" key="6">
    <source>
        <dbReference type="ARBA" id="ARBA00023136"/>
    </source>
</evidence>
<dbReference type="GO" id="GO:0005886">
    <property type="term" value="C:plasma membrane"/>
    <property type="evidence" value="ECO:0007669"/>
    <property type="project" value="UniProtKB-SubCell"/>
</dbReference>
<dbReference type="InterPro" id="IPR036259">
    <property type="entry name" value="MFS_trans_sf"/>
</dbReference>